<keyword evidence="7" id="KW-1185">Reference proteome</keyword>
<dbReference type="GO" id="GO:0046872">
    <property type="term" value="F:metal ion binding"/>
    <property type="evidence" value="ECO:0007669"/>
    <property type="project" value="UniProtKB-KW"/>
</dbReference>
<dbReference type="AlphaFoldDB" id="W7QT23"/>
<name>W7QT23_9ALTE</name>
<sequence length="218" mass="23874">MLDKIEALLLDHDGTLVNSEPAQFEIWQEILAEYQVEYTFEDFIPRIGIPGNLTAEHLVERYQLPVAAAELAQIKEQQTDSYLQQKAFPLMPGISDIIDWAKVQQIKLAVVSGAERPSVMRSLQHHSLLSKVDCIVAGGDTSKNKPDPMPYLAALEHLQVSARCAVALEDSAGGIESATGANVTCVAIQHSFTPIAKLTKANKIFASHSDILAWLKSV</sequence>
<proteinExistence type="inferred from homology"/>
<dbReference type="OrthoDB" id="9782449at2"/>
<dbReference type="Gene3D" id="1.10.150.240">
    <property type="entry name" value="Putative phosphatase, domain 2"/>
    <property type="match status" value="1"/>
</dbReference>
<protein>
    <submittedName>
        <fullName evidence="6">HAD-superfamily hydrolase</fullName>
    </submittedName>
</protein>
<comment type="similarity">
    <text evidence="2">Belongs to the HAD-like hydrolase superfamily. CbbY/CbbZ/Gph/YieH family.</text>
</comment>
<keyword evidence="4" id="KW-0460">Magnesium</keyword>
<dbReference type="NCBIfam" id="TIGR01509">
    <property type="entry name" value="HAD-SF-IA-v3"/>
    <property type="match status" value="1"/>
</dbReference>
<dbReference type="InterPro" id="IPR023198">
    <property type="entry name" value="PGP-like_dom2"/>
</dbReference>
<comment type="caution">
    <text evidence="6">The sequence shown here is derived from an EMBL/GenBank/DDBJ whole genome shotgun (WGS) entry which is preliminary data.</text>
</comment>
<dbReference type="SFLD" id="SFLDG01129">
    <property type="entry name" value="C1.5:_HAD__Beta-PGM__Phosphata"/>
    <property type="match status" value="1"/>
</dbReference>
<evidence type="ECO:0000256" key="3">
    <source>
        <dbReference type="ARBA" id="ARBA00022723"/>
    </source>
</evidence>
<dbReference type="STRING" id="1328313.DS2_00500"/>
<evidence type="ECO:0000313" key="7">
    <source>
        <dbReference type="Proteomes" id="UP000019276"/>
    </source>
</evidence>
<accession>W7QT23</accession>
<dbReference type="Pfam" id="PF13419">
    <property type="entry name" value="HAD_2"/>
    <property type="match status" value="1"/>
</dbReference>
<evidence type="ECO:0000256" key="1">
    <source>
        <dbReference type="ARBA" id="ARBA00001946"/>
    </source>
</evidence>
<dbReference type="SUPFAM" id="SSF56784">
    <property type="entry name" value="HAD-like"/>
    <property type="match status" value="1"/>
</dbReference>
<dbReference type="InterPro" id="IPR023214">
    <property type="entry name" value="HAD_sf"/>
</dbReference>
<organism evidence="6 7">
    <name type="scientific">Catenovulum agarivorans DS-2</name>
    <dbReference type="NCBI Taxonomy" id="1328313"/>
    <lineage>
        <taxon>Bacteria</taxon>
        <taxon>Pseudomonadati</taxon>
        <taxon>Pseudomonadota</taxon>
        <taxon>Gammaproteobacteria</taxon>
        <taxon>Alteromonadales</taxon>
        <taxon>Alteromonadaceae</taxon>
        <taxon>Catenovulum</taxon>
    </lineage>
</organism>
<dbReference type="InterPro" id="IPR041492">
    <property type="entry name" value="HAD_2"/>
</dbReference>
<dbReference type="PANTHER" id="PTHR46193:SF18">
    <property type="entry name" value="HEXITOL PHOSPHATASE B"/>
    <property type="match status" value="1"/>
</dbReference>
<evidence type="ECO:0000256" key="4">
    <source>
        <dbReference type="ARBA" id="ARBA00022842"/>
    </source>
</evidence>
<keyword evidence="3" id="KW-0479">Metal-binding</keyword>
<comment type="cofactor">
    <cofactor evidence="1">
        <name>Mg(2+)</name>
        <dbReference type="ChEBI" id="CHEBI:18420"/>
    </cofactor>
</comment>
<dbReference type="InterPro" id="IPR006439">
    <property type="entry name" value="HAD-SF_hydro_IA"/>
</dbReference>
<evidence type="ECO:0000256" key="2">
    <source>
        <dbReference type="ARBA" id="ARBA00006171"/>
    </source>
</evidence>
<dbReference type="GO" id="GO:0016787">
    <property type="term" value="F:hydrolase activity"/>
    <property type="evidence" value="ECO:0007669"/>
    <property type="project" value="UniProtKB-KW"/>
</dbReference>
<dbReference type="SFLD" id="SFLDS00003">
    <property type="entry name" value="Haloacid_Dehalogenase"/>
    <property type="match status" value="1"/>
</dbReference>
<dbReference type="eggNOG" id="COG0637">
    <property type="taxonomic scope" value="Bacteria"/>
</dbReference>
<gene>
    <name evidence="6" type="ORF">DS2_00500</name>
</gene>
<evidence type="ECO:0000313" key="6">
    <source>
        <dbReference type="EMBL" id="EWH12157.1"/>
    </source>
</evidence>
<keyword evidence="5" id="KW-0119">Carbohydrate metabolism</keyword>
<dbReference type="InterPro" id="IPR036412">
    <property type="entry name" value="HAD-like_sf"/>
</dbReference>
<reference evidence="6 7" key="1">
    <citation type="journal article" date="2014" name="Genome Announc.">
        <title>Draft Genome Sequence of the Agar-Degrading Bacterium Catenovulum sp. Strain DS-2, Isolated from Intestines of Haliotis diversicolor.</title>
        <authorList>
            <person name="Shan D."/>
            <person name="Li X."/>
            <person name="Gu Z."/>
            <person name="Wei G."/>
            <person name="Gao Z."/>
            <person name="Shao Z."/>
        </authorList>
    </citation>
    <scope>NUCLEOTIDE SEQUENCE [LARGE SCALE GENOMIC DNA]</scope>
    <source>
        <strain evidence="6 7">DS-2</strain>
    </source>
</reference>
<dbReference type="RefSeq" id="WP_035012618.1">
    <property type="nucleotide sequence ID" value="NZ_ARZY01000001.1"/>
</dbReference>
<dbReference type="Gene3D" id="3.40.50.1000">
    <property type="entry name" value="HAD superfamily/HAD-like"/>
    <property type="match status" value="1"/>
</dbReference>
<dbReference type="CDD" id="cd07505">
    <property type="entry name" value="HAD_BPGM-like"/>
    <property type="match status" value="1"/>
</dbReference>
<dbReference type="Proteomes" id="UP000019276">
    <property type="component" value="Unassembled WGS sequence"/>
</dbReference>
<evidence type="ECO:0000256" key="5">
    <source>
        <dbReference type="ARBA" id="ARBA00023277"/>
    </source>
</evidence>
<dbReference type="EMBL" id="ARZY01000001">
    <property type="protein sequence ID" value="EWH12157.1"/>
    <property type="molecule type" value="Genomic_DNA"/>
</dbReference>
<keyword evidence="6" id="KW-0378">Hydrolase</keyword>
<dbReference type="PANTHER" id="PTHR46193">
    <property type="entry name" value="6-PHOSPHOGLUCONATE PHOSPHATASE"/>
    <property type="match status" value="1"/>
</dbReference>
<dbReference type="InterPro" id="IPR051600">
    <property type="entry name" value="Beta-PGM-like"/>
</dbReference>